<evidence type="ECO:0000256" key="1">
    <source>
        <dbReference type="SAM" id="Phobius"/>
    </source>
</evidence>
<evidence type="ECO:0000313" key="2">
    <source>
        <dbReference type="EMBL" id="CUS43569.1"/>
    </source>
</evidence>
<keyword evidence="1" id="KW-0812">Transmembrane</keyword>
<feature type="transmembrane region" description="Helical" evidence="1">
    <location>
        <begin position="39"/>
        <end position="58"/>
    </location>
</feature>
<accession>A0A160TJX7</accession>
<dbReference type="EMBL" id="CZQE01000068">
    <property type="protein sequence ID" value="CUS43569.1"/>
    <property type="molecule type" value="Genomic_DNA"/>
</dbReference>
<keyword evidence="1" id="KW-0472">Membrane</keyword>
<sequence length="91" mass="9947">MQKTTHILNAASNLLGITLLIIAGLHITNQAQKSFADEIAWFSAVCFSASCGLSYLSIRATPEIDRWEDWADRIFLLGIVTLLASVLVLAL</sequence>
<feature type="transmembrane region" description="Helical" evidence="1">
    <location>
        <begin position="7"/>
        <end position="27"/>
    </location>
</feature>
<organism evidence="2">
    <name type="scientific">hydrothermal vent metagenome</name>
    <dbReference type="NCBI Taxonomy" id="652676"/>
    <lineage>
        <taxon>unclassified sequences</taxon>
        <taxon>metagenomes</taxon>
        <taxon>ecological metagenomes</taxon>
    </lineage>
</organism>
<feature type="transmembrane region" description="Helical" evidence="1">
    <location>
        <begin position="70"/>
        <end position="90"/>
    </location>
</feature>
<keyword evidence="1" id="KW-1133">Transmembrane helix</keyword>
<name>A0A160TJX7_9ZZZZ</name>
<gene>
    <name evidence="2" type="ORF">MGWOODY_Smn2649</name>
</gene>
<reference evidence="2" key="1">
    <citation type="submission" date="2015-10" db="EMBL/GenBank/DDBJ databases">
        <authorList>
            <person name="Gilbert D.G."/>
        </authorList>
    </citation>
    <scope>NUCLEOTIDE SEQUENCE</scope>
</reference>
<proteinExistence type="predicted"/>
<dbReference type="AlphaFoldDB" id="A0A160TJX7"/>
<protein>
    <submittedName>
        <fullName evidence="2">Uncharacterized protein</fullName>
    </submittedName>
</protein>